<keyword evidence="3" id="KW-1185">Reference proteome</keyword>
<feature type="non-terminal residue" evidence="2">
    <location>
        <position position="111"/>
    </location>
</feature>
<organism evidence="2 3">
    <name type="scientific">Mesorhabditis spiculigera</name>
    <dbReference type="NCBI Taxonomy" id="96644"/>
    <lineage>
        <taxon>Eukaryota</taxon>
        <taxon>Metazoa</taxon>
        <taxon>Ecdysozoa</taxon>
        <taxon>Nematoda</taxon>
        <taxon>Chromadorea</taxon>
        <taxon>Rhabditida</taxon>
        <taxon>Rhabditina</taxon>
        <taxon>Rhabditomorpha</taxon>
        <taxon>Rhabditoidea</taxon>
        <taxon>Rhabditidae</taxon>
        <taxon>Mesorhabditinae</taxon>
        <taxon>Mesorhabditis</taxon>
    </lineage>
</organism>
<reference evidence="2" key="1">
    <citation type="submission" date="2023-06" db="EMBL/GenBank/DDBJ databases">
        <authorList>
            <person name="Delattre M."/>
        </authorList>
    </citation>
    <scope>NUCLEOTIDE SEQUENCE</scope>
    <source>
        <strain evidence="2">AF72</strain>
    </source>
</reference>
<name>A0AA36DGV0_9BILA</name>
<dbReference type="EMBL" id="CATQJA010002707">
    <property type="protein sequence ID" value="CAJ0586096.1"/>
    <property type="molecule type" value="Genomic_DNA"/>
</dbReference>
<dbReference type="AlphaFoldDB" id="A0AA36DGV0"/>
<sequence length="111" mass="12783">MLWVLFLWLAHVTVMAVPEGYFGCATFKGHNNWAELLMQLDCERRMPVVSGCCETHAKCYKENGGKLRCDQQLCDCNQRAVYGNALCQRHVGMYCDWIKSDRLTYALLRGK</sequence>
<dbReference type="Proteomes" id="UP001177023">
    <property type="component" value="Unassembled WGS sequence"/>
</dbReference>
<evidence type="ECO:0000313" key="3">
    <source>
        <dbReference type="Proteomes" id="UP001177023"/>
    </source>
</evidence>
<gene>
    <name evidence="2" type="ORF">MSPICULIGERA_LOCUS24104</name>
</gene>
<evidence type="ECO:0000313" key="2">
    <source>
        <dbReference type="EMBL" id="CAJ0586096.1"/>
    </source>
</evidence>
<feature type="signal peptide" evidence="1">
    <location>
        <begin position="1"/>
        <end position="16"/>
    </location>
</feature>
<feature type="chain" id="PRO_5041293618" evidence="1">
    <location>
        <begin position="17"/>
        <end position="111"/>
    </location>
</feature>
<keyword evidence="1" id="KW-0732">Signal</keyword>
<comment type="caution">
    <text evidence="2">The sequence shown here is derived from an EMBL/GenBank/DDBJ whole genome shotgun (WGS) entry which is preliminary data.</text>
</comment>
<accession>A0AA36DGV0</accession>
<protein>
    <submittedName>
        <fullName evidence="2">Uncharacterized protein</fullName>
    </submittedName>
</protein>
<proteinExistence type="predicted"/>
<evidence type="ECO:0000256" key="1">
    <source>
        <dbReference type="SAM" id="SignalP"/>
    </source>
</evidence>